<organism evidence="1">
    <name type="scientific">Boseongicola sp. SB0664_bin_43</name>
    <dbReference type="NCBI Taxonomy" id="2604844"/>
    <lineage>
        <taxon>Bacteria</taxon>
        <taxon>Pseudomonadati</taxon>
        <taxon>Pseudomonadota</taxon>
        <taxon>Alphaproteobacteria</taxon>
        <taxon>Rhodobacterales</taxon>
        <taxon>Paracoccaceae</taxon>
        <taxon>Boseongicola</taxon>
    </lineage>
</organism>
<proteinExistence type="predicted"/>
<dbReference type="Gene3D" id="3.10.129.10">
    <property type="entry name" value="Hotdog Thioesterase"/>
    <property type="match status" value="1"/>
</dbReference>
<dbReference type="SUPFAM" id="SSF54637">
    <property type="entry name" value="Thioesterase/thiol ester dehydrase-isomerase"/>
    <property type="match status" value="1"/>
</dbReference>
<dbReference type="AlphaFoldDB" id="A0A6B0Y035"/>
<accession>A0A6B0Y035</accession>
<protein>
    <submittedName>
        <fullName evidence="1">Acyl-CoA thioesterase</fullName>
    </submittedName>
</protein>
<evidence type="ECO:0000313" key="1">
    <source>
        <dbReference type="EMBL" id="MXY33433.1"/>
    </source>
</evidence>
<dbReference type="CDD" id="cd00586">
    <property type="entry name" value="4HBT"/>
    <property type="match status" value="1"/>
</dbReference>
<dbReference type="PANTHER" id="PTHR31793:SF24">
    <property type="entry name" value="LONG-CHAIN ACYL-COA THIOESTERASE FADM"/>
    <property type="match status" value="1"/>
</dbReference>
<dbReference type="GO" id="GO:0047617">
    <property type="term" value="F:fatty acyl-CoA hydrolase activity"/>
    <property type="evidence" value="ECO:0007669"/>
    <property type="project" value="TreeGrafter"/>
</dbReference>
<sequence length="135" mass="15356">MHFDFPQKVLFKHCDPAGIVFYPRHLEMINDAVEALFCDVLGWPFEEMLRTGGVPTAELNVRFKRPCRHGNRLVLRLTLTRLGRSSLALTTHATRGEELCFEADQVLVFVGADGRPAPWPEQVKDRIHALMETNA</sequence>
<name>A0A6B0Y035_9RHOB</name>
<comment type="caution">
    <text evidence="1">The sequence shown here is derived from an EMBL/GenBank/DDBJ whole genome shotgun (WGS) entry which is preliminary data.</text>
</comment>
<reference evidence="1" key="1">
    <citation type="submission" date="2019-09" db="EMBL/GenBank/DDBJ databases">
        <title>Characterisation of the sponge microbiome using genome-centric metagenomics.</title>
        <authorList>
            <person name="Engelberts J.P."/>
            <person name="Robbins S.J."/>
            <person name="De Goeij J.M."/>
            <person name="Aranda M."/>
            <person name="Bell S.C."/>
            <person name="Webster N.S."/>
        </authorList>
    </citation>
    <scope>NUCLEOTIDE SEQUENCE</scope>
    <source>
        <strain evidence="1">SB0664_bin_43</strain>
    </source>
</reference>
<dbReference type="InterPro" id="IPR029069">
    <property type="entry name" value="HotDog_dom_sf"/>
</dbReference>
<dbReference type="EMBL" id="VXRY01000195">
    <property type="protein sequence ID" value="MXY33433.1"/>
    <property type="molecule type" value="Genomic_DNA"/>
</dbReference>
<gene>
    <name evidence="1" type="ORF">F4Y60_04960</name>
</gene>
<dbReference type="InterPro" id="IPR050563">
    <property type="entry name" value="4-hydroxybenzoyl-CoA_TE"/>
</dbReference>
<dbReference type="PANTHER" id="PTHR31793">
    <property type="entry name" value="4-HYDROXYBENZOYL-COA THIOESTERASE FAMILY MEMBER"/>
    <property type="match status" value="1"/>
</dbReference>
<dbReference type="Pfam" id="PF13279">
    <property type="entry name" value="4HBT_2"/>
    <property type="match status" value="1"/>
</dbReference>